<dbReference type="WBParaSite" id="JU765_v2.g2448.t1">
    <property type="protein sequence ID" value="JU765_v2.g2448.t1"/>
    <property type="gene ID" value="JU765_v2.g2448"/>
</dbReference>
<organism evidence="1 2">
    <name type="scientific">Panagrolaimus sp. JU765</name>
    <dbReference type="NCBI Taxonomy" id="591449"/>
    <lineage>
        <taxon>Eukaryota</taxon>
        <taxon>Metazoa</taxon>
        <taxon>Ecdysozoa</taxon>
        <taxon>Nematoda</taxon>
        <taxon>Chromadorea</taxon>
        <taxon>Rhabditida</taxon>
        <taxon>Tylenchina</taxon>
        <taxon>Panagrolaimomorpha</taxon>
        <taxon>Panagrolaimoidea</taxon>
        <taxon>Panagrolaimidae</taxon>
        <taxon>Panagrolaimus</taxon>
    </lineage>
</organism>
<name>A0AC34R0S4_9BILA</name>
<reference evidence="2" key="1">
    <citation type="submission" date="2022-11" db="UniProtKB">
        <authorList>
            <consortium name="WormBaseParasite"/>
        </authorList>
    </citation>
    <scope>IDENTIFICATION</scope>
</reference>
<protein>
    <submittedName>
        <fullName evidence="2">2-aminoethanethiol dioxygenase</fullName>
    </submittedName>
</protein>
<evidence type="ECO:0000313" key="2">
    <source>
        <dbReference type="WBParaSite" id="JU765_v2.g2448.t1"/>
    </source>
</evidence>
<accession>A0AC34R0S4</accession>
<proteinExistence type="predicted"/>
<evidence type="ECO:0000313" key="1">
    <source>
        <dbReference type="Proteomes" id="UP000887576"/>
    </source>
</evidence>
<dbReference type="Proteomes" id="UP000887576">
    <property type="component" value="Unplaced"/>
</dbReference>
<sequence length="231" mass="26292">MMQNRSRLVSVLKNILQVSRINQEMPNSPLPDHVCQEIKKEVGKVDCQMLDFHLKEPLPPAEAEIIVADIFSKWNQIACNIFLLTNVGTKLPLHDHPKIDGFIKPLTGKLLISSFSWLTKDEEADLIQKEQKIGQKPARFEGTKLISAQNPEIVSLSHEKGNVHSIEAMEPSSSFFDALIPDYADRICEYYQIDEVYPVVGRIYWLQPVQMIPSMQAMFYPTVQIPEVECG</sequence>